<name>A0A6A6RW14_9PLEO</name>
<dbReference type="EMBL" id="MU006787">
    <property type="protein sequence ID" value="KAF2639345.1"/>
    <property type="molecule type" value="Genomic_DNA"/>
</dbReference>
<evidence type="ECO:0000313" key="2">
    <source>
        <dbReference type="EMBL" id="KAF2639345.1"/>
    </source>
</evidence>
<dbReference type="Gene3D" id="3.30.40.10">
    <property type="entry name" value="Zinc/RING finger domain, C3HC4 (zinc finger)"/>
    <property type="match status" value="1"/>
</dbReference>
<feature type="region of interest" description="Disordered" evidence="1">
    <location>
        <begin position="41"/>
        <end position="62"/>
    </location>
</feature>
<dbReference type="OrthoDB" id="3797060at2759"/>
<keyword evidence="3" id="KW-1185">Reference proteome</keyword>
<dbReference type="Proteomes" id="UP000799753">
    <property type="component" value="Unassembled WGS sequence"/>
</dbReference>
<sequence length="520" mass="60704">MAQDPEFFFRGSGTVLRPHHMTRYIYPSFLHYHKSQLRLQAPAGSENRTRPQGDGSWGPDGHNFLTITQSGKPAPTESQFRSWISDEKAADKESRNPLGRAMRRITSFQGNTVLESGKFKLSKKGDLAFVVKRTTAVVLKDGSVGRDGDLYIIPVEKWHDMRPPMEKGKEHDCWWMRLHDLYQGKVDRAFFHVKNRFDDLDVAAPLVKWRSRPDIKDCVRIIPKPPFPTKGYEPGECCITCNNDWFTKSEVPCRMKCGHYQCLDCITQVLDTRTGRGNLFPGEKDPDCKFFRCHTCRAITPVKIDRSTLIREDEWPWWKWRISMQRLAKEAKDNWLMKLVFSQSEGWFPKAPPGSDWEDMNHNEQVELGRTYVRYEVAVKFMEMVPKYVWSILPYGFRLDNPVYSKEGVALENVLKVELKKLSGQRNRLFNTDEMIKHFQNVGGNARALRPVSVDDKEARLGNPEFPAGYTAYREVLCEWTARGCFLSENGRMDLFNFVRRMRTETKPWWKDDRDTFFWP</sequence>
<proteinExistence type="predicted"/>
<evidence type="ECO:0000256" key="1">
    <source>
        <dbReference type="SAM" id="MobiDB-lite"/>
    </source>
</evidence>
<protein>
    <recommendedName>
        <fullName evidence="4">RING-type domain-containing protein</fullName>
    </recommendedName>
</protein>
<evidence type="ECO:0000313" key="3">
    <source>
        <dbReference type="Proteomes" id="UP000799753"/>
    </source>
</evidence>
<dbReference type="InterPro" id="IPR013083">
    <property type="entry name" value="Znf_RING/FYVE/PHD"/>
</dbReference>
<reference evidence="2" key="1">
    <citation type="journal article" date="2020" name="Stud. Mycol.">
        <title>101 Dothideomycetes genomes: a test case for predicting lifestyles and emergence of pathogens.</title>
        <authorList>
            <person name="Haridas S."/>
            <person name="Albert R."/>
            <person name="Binder M."/>
            <person name="Bloem J."/>
            <person name="Labutti K."/>
            <person name="Salamov A."/>
            <person name="Andreopoulos B."/>
            <person name="Baker S."/>
            <person name="Barry K."/>
            <person name="Bills G."/>
            <person name="Bluhm B."/>
            <person name="Cannon C."/>
            <person name="Castanera R."/>
            <person name="Culley D."/>
            <person name="Daum C."/>
            <person name="Ezra D."/>
            <person name="Gonzalez J."/>
            <person name="Henrissat B."/>
            <person name="Kuo A."/>
            <person name="Liang C."/>
            <person name="Lipzen A."/>
            <person name="Lutzoni F."/>
            <person name="Magnuson J."/>
            <person name="Mondo S."/>
            <person name="Nolan M."/>
            <person name="Ohm R."/>
            <person name="Pangilinan J."/>
            <person name="Park H.-J."/>
            <person name="Ramirez L."/>
            <person name="Alfaro M."/>
            <person name="Sun H."/>
            <person name="Tritt A."/>
            <person name="Yoshinaga Y."/>
            <person name="Zwiers L.-H."/>
            <person name="Turgeon B."/>
            <person name="Goodwin S."/>
            <person name="Spatafora J."/>
            <person name="Crous P."/>
            <person name="Grigoriev I."/>
        </authorList>
    </citation>
    <scope>NUCLEOTIDE SEQUENCE</scope>
    <source>
        <strain evidence="2">CBS 473.64</strain>
    </source>
</reference>
<evidence type="ECO:0008006" key="4">
    <source>
        <dbReference type="Google" id="ProtNLM"/>
    </source>
</evidence>
<gene>
    <name evidence="2" type="ORF">P280DRAFT_59359</name>
</gene>
<accession>A0A6A6RW14</accession>
<organism evidence="2 3">
    <name type="scientific">Massarina eburnea CBS 473.64</name>
    <dbReference type="NCBI Taxonomy" id="1395130"/>
    <lineage>
        <taxon>Eukaryota</taxon>
        <taxon>Fungi</taxon>
        <taxon>Dikarya</taxon>
        <taxon>Ascomycota</taxon>
        <taxon>Pezizomycotina</taxon>
        <taxon>Dothideomycetes</taxon>
        <taxon>Pleosporomycetidae</taxon>
        <taxon>Pleosporales</taxon>
        <taxon>Massarineae</taxon>
        <taxon>Massarinaceae</taxon>
        <taxon>Massarina</taxon>
    </lineage>
</organism>
<dbReference type="AlphaFoldDB" id="A0A6A6RW14"/>